<dbReference type="Proteomes" id="UP000217979">
    <property type="component" value="Chromosome"/>
</dbReference>
<evidence type="ECO:0000256" key="1">
    <source>
        <dbReference type="ARBA" id="ARBA00008005"/>
    </source>
</evidence>
<dbReference type="Proteomes" id="UP000251197">
    <property type="component" value="Unassembled WGS sequence"/>
</dbReference>
<evidence type="ECO:0000313" key="7">
    <source>
        <dbReference type="Proteomes" id="UP000217979"/>
    </source>
</evidence>
<dbReference type="Pfam" id="PF04984">
    <property type="entry name" value="Phage_sheath_1"/>
    <property type="match status" value="1"/>
</dbReference>
<evidence type="ECO:0000259" key="3">
    <source>
        <dbReference type="Pfam" id="PF17482"/>
    </source>
</evidence>
<evidence type="ECO:0000313" key="6">
    <source>
        <dbReference type="EMBL" id="SQC93411.1"/>
    </source>
</evidence>
<feature type="domain" description="Tail sheath protein subtilisin-like" evidence="2">
    <location>
        <begin position="210"/>
        <end position="367"/>
    </location>
</feature>
<reference evidence="4 7" key="1">
    <citation type="submission" date="2017-09" db="EMBL/GenBank/DDBJ databases">
        <title>FDA dAtabase for Regulatory Grade micrObial Sequences (FDA-ARGOS): Supporting development and validation of Infectious Disease Dx tests.</title>
        <authorList>
            <person name="Minogue T."/>
            <person name="Wolcott M."/>
            <person name="Wasieloski L."/>
            <person name="Aguilar W."/>
            <person name="Moore D."/>
            <person name="Tallon L."/>
            <person name="Sadzewicz L."/>
            <person name="Ott S."/>
            <person name="Zhao X."/>
            <person name="Nagaraj S."/>
            <person name="Vavikolanu K."/>
            <person name="Aluvathingal J."/>
            <person name="Nadendla S."/>
            <person name="Sichtig H."/>
        </authorList>
    </citation>
    <scope>NUCLEOTIDE SEQUENCE [LARGE SCALE GENOMIC DNA]</scope>
    <source>
        <strain evidence="4 7">FDAARGOS_392</strain>
    </source>
</reference>
<dbReference type="AlphaFoldDB" id="A0A291DXJ7"/>
<dbReference type="Pfam" id="PF17482">
    <property type="entry name" value="Phage_sheath_1C"/>
    <property type="match status" value="1"/>
</dbReference>
<evidence type="ECO:0000313" key="4">
    <source>
        <dbReference type="EMBL" id="ATF92412.1"/>
    </source>
</evidence>
<dbReference type="EMBL" id="CP023525">
    <property type="protein sequence ID" value="ATF93679.1"/>
    <property type="molecule type" value="Genomic_DNA"/>
</dbReference>
<accession>A0A291DXJ7</accession>
<gene>
    <name evidence="4" type="ORF">CO704_10110</name>
    <name evidence="5" type="ORF">CO704_16960</name>
    <name evidence="6" type="ORF">NCTC12120_06525</name>
</gene>
<dbReference type="EMBL" id="UAVU01000010">
    <property type="protein sequence ID" value="SQC93411.1"/>
    <property type="molecule type" value="Genomic_DNA"/>
</dbReference>
<organism evidence="4 7">
    <name type="scientific">Cedecea neteri</name>
    <dbReference type="NCBI Taxonomy" id="158822"/>
    <lineage>
        <taxon>Bacteria</taxon>
        <taxon>Pseudomonadati</taxon>
        <taxon>Pseudomonadota</taxon>
        <taxon>Gammaproteobacteria</taxon>
        <taxon>Enterobacterales</taxon>
        <taxon>Enterobacteriaceae</taxon>
        <taxon>Cedecea</taxon>
    </lineage>
</organism>
<proteinExistence type="inferred from homology"/>
<dbReference type="InterPro" id="IPR035089">
    <property type="entry name" value="Phage_sheath_subtilisin"/>
</dbReference>
<dbReference type="RefSeq" id="WP_061279005.1">
    <property type="nucleotide sequence ID" value="NZ_CP023525.1"/>
</dbReference>
<reference evidence="6 8" key="2">
    <citation type="submission" date="2018-06" db="EMBL/GenBank/DDBJ databases">
        <authorList>
            <consortium name="Pathogen Informatics"/>
            <person name="Doyle S."/>
        </authorList>
    </citation>
    <scope>NUCLEOTIDE SEQUENCE [LARGE SCALE GENOMIC DNA]</scope>
    <source>
        <strain evidence="6 8">NCTC12120</strain>
    </source>
</reference>
<name>A0A291DXJ7_9ENTR</name>
<dbReference type="InterPro" id="IPR020287">
    <property type="entry name" value="Tail_sheath_C"/>
</dbReference>
<evidence type="ECO:0000313" key="5">
    <source>
        <dbReference type="EMBL" id="ATF93679.1"/>
    </source>
</evidence>
<evidence type="ECO:0000259" key="2">
    <source>
        <dbReference type="Pfam" id="PF04984"/>
    </source>
</evidence>
<dbReference type="InterPro" id="IPR007067">
    <property type="entry name" value="Tail_sheath"/>
</dbReference>
<dbReference type="PIRSF" id="PIRSF007349">
    <property type="entry name" value="Tsp_L"/>
    <property type="match status" value="1"/>
</dbReference>
<feature type="domain" description="Tail sheath protein C-terminal" evidence="3">
    <location>
        <begin position="376"/>
        <end position="478"/>
    </location>
</feature>
<dbReference type="EMBL" id="CP023525">
    <property type="protein sequence ID" value="ATF92412.1"/>
    <property type="molecule type" value="Genomic_DNA"/>
</dbReference>
<sequence length="479" mass="50524">MSDIIPASTRVPGTYVGFDYSRAGRTLAAGEQYMVILAQRLTTGTVNALTPVDVYSAEAAALWFGRGSQAHRMVAKAINANSNLQLAVCALDDDGAGVAATATLILSGTAATSGQVRLQVADITVAAAVSPGDRAIDLMDTLVGAIAARADLPLKAETGDVAPVTFDVNPPKVRGIALTACHKGTCGNEIGLVLSITADGITGAMKPMAGGVGDPDIAPALAAIFSAGHTVIVMPYSTDTTMKALSTHLDKVSGPVEQRGAIGVTGWRGTLAAGTTLTSTVNAARTTTGWHNGSLCSNGEIAAVYGATVISEDDPSEPLDNRALIGLDITPQSAWPMRTEEEKALHNGLTPFRVQGSRVQLVRAISTYVKNAAGTDDDTLLDITTIRTLDAIRLAWRTRMSQRFPNGGKLTDRRLQQIRSETLDVLYAMERLEWVEDIDTYKNQVTVTRNAQDRTRADVGIPAPVVRGLHILTGTVYLY</sequence>
<protein>
    <submittedName>
        <fullName evidence="6">Mu-like prophage tail sheath protein gpL</fullName>
    </submittedName>
    <submittedName>
        <fullName evidence="4">Phage tail protein</fullName>
    </submittedName>
</protein>
<comment type="similarity">
    <text evidence="1">Belongs to the myoviridae tail sheath protein family.</text>
</comment>
<evidence type="ECO:0000313" key="8">
    <source>
        <dbReference type="Proteomes" id="UP000251197"/>
    </source>
</evidence>